<dbReference type="Proteomes" id="UP001207918">
    <property type="component" value="Unassembled WGS sequence"/>
</dbReference>
<dbReference type="PRINTS" id="PR00081">
    <property type="entry name" value="GDHRDH"/>
</dbReference>
<evidence type="ECO:0000313" key="4">
    <source>
        <dbReference type="EMBL" id="MCW9707864.1"/>
    </source>
</evidence>
<keyword evidence="2" id="KW-0560">Oxidoreductase</keyword>
<dbReference type="SUPFAM" id="SSF51735">
    <property type="entry name" value="NAD(P)-binding Rossmann-fold domains"/>
    <property type="match status" value="1"/>
</dbReference>
<dbReference type="Gene3D" id="3.40.50.720">
    <property type="entry name" value="NAD(P)-binding Rossmann-like Domain"/>
    <property type="match status" value="1"/>
</dbReference>
<accession>A0ABT3PPS2</accession>
<dbReference type="InterPro" id="IPR020904">
    <property type="entry name" value="Sc_DH/Rdtase_CS"/>
</dbReference>
<keyword evidence="5" id="KW-1185">Reference proteome</keyword>
<dbReference type="EMBL" id="JAGGJA010000008">
    <property type="protein sequence ID" value="MCW9707864.1"/>
    <property type="molecule type" value="Genomic_DNA"/>
</dbReference>
<dbReference type="RefSeq" id="WP_265766653.1">
    <property type="nucleotide sequence ID" value="NZ_JAGGJA010000008.1"/>
</dbReference>
<comment type="caution">
    <text evidence="4">The sequence shown here is derived from an EMBL/GenBank/DDBJ whole genome shotgun (WGS) entry which is preliminary data.</text>
</comment>
<evidence type="ECO:0000256" key="3">
    <source>
        <dbReference type="RuleBase" id="RU000363"/>
    </source>
</evidence>
<protein>
    <submittedName>
        <fullName evidence="4">SDR family oxidoreductase</fullName>
    </submittedName>
</protein>
<gene>
    <name evidence="4" type="ORF">J6I44_13425</name>
</gene>
<evidence type="ECO:0000313" key="5">
    <source>
        <dbReference type="Proteomes" id="UP001207918"/>
    </source>
</evidence>
<dbReference type="PROSITE" id="PS00061">
    <property type="entry name" value="ADH_SHORT"/>
    <property type="match status" value="1"/>
</dbReference>
<comment type="similarity">
    <text evidence="1 3">Belongs to the short-chain dehydrogenases/reductases (SDR) family.</text>
</comment>
<proteinExistence type="inferred from homology"/>
<dbReference type="PRINTS" id="PR00080">
    <property type="entry name" value="SDRFAMILY"/>
</dbReference>
<dbReference type="PANTHER" id="PTHR44196">
    <property type="entry name" value="DEHYDROGENASE/REDUCTASE SDR FAMILY MEMBER 7B"/>
    <property type="match status" value="1"/>
</dbReference>
<dbReference type="InterPro" id="IPR036291">
    <property type="entry name" value="NAD(P)-bd_dom_sf"/>
</dbReference>
<reference evidence="4 5" key="1">
    <citation type="submission" date="2021-03" db="EMBL/GenBank/DDBJ databases">
        <title>Aliifodinibius sp. nov., a new bacterium isolated from saline soil.</title>
        <authorList>
            <person name="Galisteo C."/>
            <person name="De La Haba R."/>
            <person name="Sanchez-Porro C."/>
            <person name="Ventosa A."/>
        </authorList>
    </citation>
    <scope>NUCLEOTIDE SEQUENCE [LARGE SCALE GENOMIC DNA]</scope>
    <source>
        <strain evidence="4 5">1BSP15-2V2</strain>
    </source>
</reference>
<organism evidence="4 5">
    <name type="scientific">Fodinibius salsisoli</name>
    <dbReference type="NCBI Taxonomy" id="2820877"/>
    <lineage>
        <taxon>Bacteria</taxon>
        <taxon>Pseudomonadati</taxon>
        <taxon>Balneolota</taxon>
        <taxon>Balneolia</taxon>
        <taxon>Balneolales</taxon>
        <taxon>Balneolaceae</taxon>
        <taxon>Fodinibius</taxon>
    </lineage>
</organism>
<evidence type="ECO:0000256" key="1">
    <source>
        <dbReference type="ARBA" id="ARBA00006484"/>
    </source>
</evidence>
<sequence length="247" mass="27730">MELANNKILITGATAGIGKAIAKEFLKHNNTIIAVGRDKRKFKSLQAISDRIIPFQCDLANSLQLEELVLFIEQKHPDTNILINNAGIQYNYRFADEQHITDRIKHELEVNLYAPLALTGLLLPILTLNEQPAIVNISSGLALAPKKQAPVYCASKAAIHNFSKSLRYQLEESDVHVFEVIPPLVDTGMTQGRGRGKISPEQLSREFIKKFQKNRYEIAIGKVKWLKLLRRLSPALADRLLKNGSEN</sequence>
<name>A0ABT3PPS2_9BACT</name>
<dbReference type="Pfam" id="PF00106">
    <property type="entry name" value="adh_short"/>
    <property type="match status" value="1"/>
</dbReference>
<evidence type="ECO:0000256" key="2">
    <source>
        <dbReference type="ARBA" id="ARBA00023002"/>
    </source>
</evidence>
<dbReference type="PANTHER" id="PTHR44196:SF1">
    <property type="entry name" value="DEHYDROGENASE_REDUCTASE SDR FAMILY MEMBER 7B"/>
    <property type="match status" value="1"/>
</dbReference>
<dbReference type="InterPro" id="IPR002347">
    <property type="entry name" value="SDR_fam"/>
</dbReference>